<gene>
    <name evidence="1" type="ORF">Mal52_20850</name>
</gene>
<dbReference type="PROSITE" id="PS51257">
    <property type="entry name" value="PROKAR_LIPOPROTEIN"/>
    <property type="match status" value="1"/>
</dbReference>
<dbReference type="Proteomes" id="UP000319383">
    <property type="component" value="Chromosome"/>
</dbReference>
<dbReference type="RefSeq" id="WP_145375789.1">
    <property type="nucleotide sequence ID" value="NZ_CP036276.1"/>
</dbReference>
<name>A0A517ZM82_9PLAN</name>
<sequence>MKFPYLIASLLVLTCGCSPKAPPTWKPVLDSGHHLGFGAVSVFAFGYTDVPEHSIVFFFPFDVNSSTEHTSNPATRTFDYSGKITLSPSKEKVMTYHIASSDVSRITCNDSDYELKNGSVFHVSKDGTIKQLPFAGLQPTREYVLDLKDYFDSHQGNATEPKE</sequence>
<dbReference type="EMBL" id="CP036276">
    <property type="protein sequence ID" value="QDU43609.1"/>
    <property type="molecule type" value="Genomic_DNA"/>
</dbReference>
<reference evidence="1 2" key="1">
    <citation type="submission" date="2019-02" db="EMBL/GenBank/DDBJ databases">
        <title>Deep-cultivation of Planctomycetes and their phenomic and genomic characterization uncovers novel biology.</title>
        <authorList>
            <person name="Wiegand S."/>
            <person name="Jogler M."/>
            <person name="Boedeker C."/>
            <person name="Pinto D."/>
            <person name="Vollmers J."/>
            <person name="Rivas-Marin E."/>
            <person name="Kohn T."/>
            <person name="Peeters S.H."/>
            <person name="Heuer A."/>
            <person name="Rast P."/>
            <person name="Oberbeckmann S."/>
            <person name="Bunk B."/>
            <person name="Jeske O."/>
            <person name="Meyerdierks A."/>
            <person name="Storesund J.E."/>
            <person name="Kallscheuer N."/>
            <person name="Luecker S."/>
            <person name="Lage O.M."/>
            <person name="Pohl T."/>
            <person name="Merkel B.J."/>
            <person name="Hornburger P."/>
            <person name="Mueller R.-W."/>
            <person name="Bruemmer F."/>
            <person name="Labrenz M."/>
            <person name="Spormann A.M."/>
            <person name="Op den Camp H."/>
            <person name="Overmann J."/>
            <person name="Amann R."/>
            <person name="Jetten M.S.M."/>
            <person name="Mascher T."/>
            <person name="Medema M.H."/>
            <person name="Devos D.P."/>
            <person name="Kaster A.-K."/>
            <person name="Ovreas L."/>
            <person name="Rohde M."/>
            <person name="Galperin M.Y."/>
            <person name="Jogler C."/>
        </authorList>
    </citation>
    <scope>NUCLEOTIDE SEQUENCE [LARGE SCALE GENOMIC DNA]</scope>
    <source>
        <strain evidence="1 2">Mal52</strain>
    </source>
</reference>
<proteinExistence type="predicted"/>
<dbReference type="AlphaFoldDB" id="A0A517ZM82"/>
<keyword evidence="2" id="KW-1185">Reference proteome</keyword>
<evidence type="ECO:0000313" key="2">
    <source>
        <dbReference type="Proteomes" id="UP000319383"/>
    </source>
</evidence>
<accession>A0A517ZM82</accession>
<protein>
    <submittedName>
        <fullName evidence="1">Uncharacterized protein</fullName>
    </submittedName>
</protein>
<dbReference type="KEGG" id="sdyn:Mal52_20850"/>
<evidence type="ECO:0000313" key="1">
    <source>
        <dbReference type="EMBL" id="QDU43609.1"/>
    </source>
</evidence>
<organism evidence="1 2">
    <name type="scientific">Symmachiella dynata</name>
    <dbReference type="NCBI Taxonomy" id="2527995"/>
    <lineage>
        <taxon>Bacteria</taxon>
        <taxon>Pseudomonadati</taxon>
        <taxon>Planctomycetota</taxon>
        <taxon>Planctomycetia</taxon>
        <taxon>Planctomycetales</taxon>
        <taxon>Planctomycetaceae</taxon>
        <taxon>Symmachiella</taxon>
    </lineage>
</organism>